<accession>A0ABQ5HIP3</accession>
<evidence type="ECO:0000313" key="3">
    <source>
        <dbReference type="Proteomes" id="UP001151760"/>
    </source>
</evidence>
<name>A0ABQ5HIP3_9ASTR</name>
<evidence type="ECO:0000313" key="2">
    <source>
        <dbReference type="EMBL" id="GJT87684.1"/>
    </source>
</evidence>
<gene>
    <name evidence="2" type="ORF">Tco_1069401</name>
</gene>
<dbReference type="PROSITE" id="PS51257">
    <property type="entry name" value="PROKAR_LIPOPROTEIN"/>
    <property type="match status" value="1"/>
</dbReference>
<reference evidence="2" key="2">
    <citation type="submission" date="2022-01" db="EMBL/GenBank/DDBJ databases">
        <authorList>
            <person name="Yamashiro T."/>
            <person name="Shiraishi A."/>
            <person name="Satake H."/>
            <person name="Nakayama K."/>
        </authorList>
    </citation>
    <scope>NUCLEOTIDE SEQUENCE</scope>
</reference>
<sequence length="81" mass="8756">MYSTRIGIIRIPVGPVFLLGLLAPAVVAACASRAAAMPLLISYWMVAKVMAGVLDVDSLWYNDEDRDNDANDGDGDEREIS</sequence>
<organism evidence="2 3">
    <name type="scientific">Tanacetum coccineum</name>
    <dbReference type="NCBI Taxonomy" id="301880"/>
    <lineage>
        <taxon>Eukaryota</taxon>
        <taxon>Viridiplantae</taxon>
        <taxon>Streptophyta</taxon>
        <taxon>Embryophyta</taxon>
        <taxon>Tracheophyta</taxon>
        <taxon>Spermatophyta</taxon>
        <taxon>Magnoliopsida</taxon>
        <taxon>eudicotyledons</taxon>
        <taxon>Gunneridae</taxon>
        <taxon>Pentapetalae</taxon>
        <taxon>asterids</taxon>
        <taxon>campanulids</taxon>
        <taxon>Asterales</taxon>
        <taxon>Asteraceae</taxon>
        <taxon>Asteroideae</taxon>
        <taxon>Anthemideae</taxon>
        <taxon>Anthemidinae</taxon>
        <taxon>Tanacetum</taxon>
    </lineage>
</organism>
<dbReference type="Proteomes" id="UP001151760">
    <property type="component" value="Unassembled WGS sequence"/>
</dbReference>
<comment type="caution">
    <text evidence="2">The sequence shown here is derived from an EMBL/GenBank/DDBJ whole genome shotgun (WGS) entry which is preliminary data.</text>
</comment>
<reference evidence="2" key="1">
    <citation type="journal article" date="2022" name="Int. J. Mol. Sci.">
        <title>Draft Genome of Tanacetum Coccineum: Genomic Comparison of Closely Related Tanacetum-Family Plants.</title>
        <authorList>
            <person name="Yamashiro T."/>
            <person name="Shiraishi A."/>
            <person name="Nakayama K."/>
            <person name="Satake H."/>
        </authorList>
    </citation>
    <scope>NUCLEOTIDE SEQUENCE</scope>
</reference>
<dbReference type="EMBL" id="BQNB010019659">
    <property type="protein sequence ID" value="GJT87684.1"/>
    <property type="molecule type" value="Genomic_DNA"/>
</dbReference>
<proteinExistence type="predicted"/>
<protein>
    <submittedName>
        <fullName evidence="2">Uncharacterized protein</fullName>
    </submittedName>
</protein>
<evidence type="ECO:0000256" key="1">
    <source>
        <dbReference type="SAM" id="MobiDB-lite"/>
    </source>
</evidence>
<keyword evidence="3" id="KW-1185">Reference proteome</keyword>
<feature type="region of interest" description="Disordered" evidence="1">
    <location>
        <begin position="62"/>
        <end position="81"/>
    </location>
</feature>